<dbReference type="PANTHER" id="PTHR24148">
    <property type="entry name" value="ANKYRIN REPEAT DOMAIN-CONTAINING PROTEIN 39 HOMOLOG-RELATED"/>
    <property type="match status" value="1"/>
</dbReference>
<evidence type="ECO:0000313" key="2">
    <source>
        <dbReference type="EMBL" id="KAF4615586.1"/>
    </source>
</evidence>
<dbReference type="Proteomes" id="UP000566819">
    <property type="component" value="Unassembled WGS sequence"/>
</dbReference>
<dbReference type="InterPro" id="IPR052895">
    <property type="entry name" value="HetReg/Transcr_Mod"/>
</dbReference>
<dbReference type="AlphaFoldDB" id="A0A8H4QQY8"/>
<comment type="caution">
    <text evidence="2">The sequence shown here is derived from an EMBL/GenBank/DDBJ whole genome shotgun (WGS) entry which is preliminary data.</text>
</comment>
<name>A0A8H4QQY8_9HELO</name>
<reference evidence="2 3" key="1">
    <citation type="submission" date="2020-03" db="EMBL/GenBank/DDBJ databases">
        <title>Draft Genome Sequence of Cudoniella acicularis.</title>
        <authorList>
            <person name="Buettner E."/>
            <person name="Kellner H."/>
        </authorList>
    </citation>
    <scope>NUCLEOTIDE SEQUENCE [LARGE SCALE GENOMIC DNA]</scope>
    <source>
        <strain evidence="2 3">DSM 108380</strain>
    </source>
</reference>
<evidence type="ECO:0000259" key="1">
    <source>
        <dbReference type="Pfam" id="PF06985"/>
    </source>
</evidence>
<proteinExistence type="predicted"/>
<dbReference type="Pfam" id="PF06985">
    <property type="entry name" value="HET"/>
    <property type="match status" value="1"/>
</dbReference>
<dbReference type="InterPro" id="IPR010730">
    <property type="entry name" value="HET"/>
</dbReference>
<feature type="domain" description="Heterokaryon incompatibility" evidence="1">
    <location>
        <begin position="55"/>
        <end position="200"/>
    </location>
</feature>
<protein>
    <recommendedName>
        <fullName evidence="1">Heterokaryon incompatibility domain-containing protein</fullName>
    </recommendedName>
</protein>
<organism evidence="2 3">
    <name type="scientific">Cudoniella acicularis</name>
    <dbReference type="NCBI Taxonomy" id="354080"/>
    <lineage>
        <taxon>Eukaryota</taxon>
        <taxon>Fungi</taxon>
        <taxon>Dikarya</taxon>
        <taxon>Ascomycota</taxon>
        <taxon>Pezizomycotina</taxon>
        <taxon>Leotiomycetes</taxon>
        <taxon>Helotiales</taxon>
        <taxon>Tricladiaceae</taxon>
        <taxon>Cudoniella</taxon>
    </lineage>
</organism>
<sequence>MASAIERPLYNYEPLPTPDTVRLVLLYPATDISKPVDFELVLQNRYSRVDKEPRYDAVSYAWGQEIFTRYVHCKPTGKYLKVTATVDSMLRHLRMQSDQPFPLWVDAICLNPADEKEKNIQVPLMGGIYHQARTVHIWLGDPDPDASAAFCILQTLSLQKMQSKWVIESIFSHAYGQHSPNVIYKLLHKAWFQRRWVIQEASLSHDTIVHCGMNSIRWPWFADGLKAVRKIQSEIELNQTALNAIHISNIIRPQAGTLLEILWDIHSAQCLDPRDHVFAIYGIACGLRNTLESSKNRKARKIVDYSRPWTYTYMHLAKYLIEEDQLIEVLRHLCSFGTLWDADRTLPSWVPNWSRARQKRGEIPKVIDLFDFPKVMTLYGKDTKYEALSFRGKSVGKVSSICGGFSNVLSMAQAAKHLISIVSDHGEDTFSQHCEMVQLLRTLCLCLSQDDSERSSLWTALNGGQVENEYLEFEEHEASLQLHDMILAIQALAYLSREVEDENDGLYIEGLKSFRKELLEETMTTLAEQSLQQLMPRPRPKDMMTSYITAVWLGRFQAENLGQFIGRN</sequence>
<keyword evidence="3" id="KW-1185">Reference proteome</keyword>
<dbReference type="EMBL" id="JAAMPI010002309">
    <property type="protein sequence ID" value="KAF4615586.1"/>
    <property type="molecule type" value="Genomic_DNA"/>
</dbReference>
<gene>
    <name evidence="2" type="ORF">G7Y89_g15288</name>
</gene>
<evidence type="ECO:0000313" key="3">
    <source>
        <dbReference type="Proteomes" id="UP000566819"/>
    </source>
</evidence>
<dbReference type="PANTHER" id="PTHR24148:SF80">
    <property type="entry name" value="HETEROKARYON INCOMPATIBILITY DOMAIN-CONTAINING PROTEIN"/>
    <property type="match status" value="1"/>
</dbReference>
<accession>A0A8H4QQY8</accession>
<dbReference type="OrthoDB" id="2157530at2759"/>